<evidence type="ECO:0000313" key="5">
    <source>
        <dbReference type="EMBL" id="MBC6681177.1"/>
    </source>
</evidence>
<proteinExistence type="predicted"/>
<keyword evidence="3" id="KW-0472">Membrane</keyword>
<dbReference type="EMBL" id="JACRYT010000027">
    <property type="protein sequence ID" value="MBC6681177.1"/>
    <property type="molecule type" value="Genomic_DNA"/>
</dbReference>
<feature type="transmembrane region" description="Helical" evidence="3">
    <location>
        <begin position="121"/>
        <end position="142"/>
    </location>
</feature>
<keyword evidence="6" id="KW-1185">Reference proteome</keyword>
<feature type="compositionally biased region" description="Basic residues" evidence="2">
    <location>
        <begin position="1"/>
        <end position="20"/>
    </location>
</feature>
<keyword evidence="3" id="KW-0812">Transmembrane</keyword>
<feature type="transmembrane region" description="Helical" evidence="3">
    <location>
        <begin position="218"/>
        <end position="242"/>
    </location>
</feature>
<dbReference type="GO" id="GO:0016791">
    <property type="term" value="F:phosphatase activity"/>
    <property type="evidence" value="ECO:0007669"/>
    <property type="project" value="TreeGrafter"/>
</dbReference>
<keyword evidence="3" id="KW-1133">Transmembrane helix</keyword>
<organism evidence="5 6">
    <name type="scientific">Zhenpiania hominis</name>
    <dbReference type="NCBI Taxonomy" id="2763644"/>
    <lineage>
        <taxon>Bacteria</taxon>
        <taxon>Bacillati</taxon>
        <taxon>Bacillota</taxon>
        <taxon>Clostridia</taxon>
        <taxon>Peptostreptococcales</taxon>
        <taxon>Anaerovoracaceae</taxon>
        <taxon>Zhenpiania</taxon>
    </lineage>
</organism>
<dbReference type="PANTHER" id="PTHR43156">
    <property type="entry name" value="STAGE II SPORULATION PROTEIN E-RELATED"/>
    <property type="match status" value="1"/>
</dbReference>
<evidence type="ECO:0000256" key="1">
    <source>
        <dbReference type="ARBA" id="ARBA00022801"/>
    </source>
</evidence>
<feature type="transmembrane region" description="Helical" evidence="3">
    <location>
        <begin position="294"/>
        <end position="311"/>
    </location>
</feature>
<feature type="transmembrane region" description="Helical" evidence="3">
    <location>
        <begin position="190"/>
        <end position="211"/>
    </location>
</feature>
<feature type="region of interest" description="Disordered" evidence="2">
    <location>
        <begin position="1"/>
        <end position="25"/>
    </location>
</feature>
<name>A0A923SRY2_9FIRM</name>
<feature type="transmembrane region" description="Helical" evidence="3">
    <location>
        <begin position="248"/>
        <end position="264"/>
    </location>
</feature>
<dbReference type="Gene3D" id="3.60.40.10">
    <property type="entry name" value="PPM-type phosphatase domain"/>
    <property type="match status" value="1"/>
</dbReference>
<dbReference type="AlphaFoldDB" id="A0A923SRY2"/>
<comment type="caution">
    <text evidence="5">The sequence shown here is derived from an EMBL/GenBank/DDBJ whole genome shotgun (WGS) entry which is preliminary data.</text>
</comment>
<evidence type="ECO:0000259" key="4">
    <source>
        <dbReference type="SMART" id="SM00331"/>
    </source>
</evidence>
<dbReference type="PANTHER" id="PTHR43156:SF2">
    <property type="entry name" value="STAGE II SPORULATION PROTEIN E"/>
    <property type="match status" value="1"/>
</dbReference>
<evidence type="ECO:0000313" key="6">
    <source>
        <dbReference type="Proteomes" id="UP000602647"/>
    </source>
</evidence>
<dbReference type="InterPro" id="IPR001932">
    <property type="entry name" value="PPM-type_phosphatase-like_dom"/>
</dbReference>
<dbReference type="Proteomes" id="UP000602647">
    <property type="component" value="Unassembled WGS sequence"/>
</dbReference>
<keyword evidence="1" id="KW-0378">Hydrolase</keyword>
<sequence length="609" mass="65852">MELTSKRRISGKEKRRRKERGKGTERGELGISQAVVLAAACFFISRACFMGQMFPAGISLLTVLLSRNPLNLYLLPFLLLGVGSYYKSGIPIVGDLAALCGGALVFLCAGRLSLRTWQKALIAGSIVVIANSVYYIAGGMLYRLSMQQLVLEGLLTAALCGVFDRSCACGMLRTESAENNQREGTEAEGIFSFCSGFMLAAVGSGIPWLLFPLAMAAVLFAGYFFGVSGGILSAVSCSLVLLLCNGEFLAVFLLLAGGVTAGFLQRQSRILTSLCFCAAVLGMGLPDLSANMSVPFYAPVAAAALLVLMPVRWMNRFESALGALLNGEGYGERQTAIKTAEYLKKVRKNFDDLSALFAGQDNHRQLLSYEFRAISRILDHTRQAADIAPVKTAVRYRSETAWAGYAGEQGVSGDSVLWEELPDGNFAIVLSDGMGKGRTAAAESSLAVTTVIQLLKAGLDAELVLKILNSILLLNAEKEVFSTIDLGILNQKTGKMKFYKIGAAPTFIKRRNKQVESLNVSALPMGIVEGIHIDYVETSLSPGDQVILISDGVTDSKREDAEMKWLTETIMGIRSKDPQTMCDLIMNRAVENYGLREKDDLTVATVRME</sequence>
<dbReference type="RefSeq" id="WP_187304273.1">
    <property type="nucleotide sequence ID" value="NZ_CBCTQH010000008.1"/>
</dbReference>
<evidence type="ECO:0000256" key="2">
    <source>
        <dbReference type="SAM" id="MobiDB-lite"/>
    </source>
</evidence>
<dbReference type="Pfam" id="PF07228">
    <property type="entry name" value="SpoIIE"/>
    <property type="match status" value="1"/>
</dbReference>
<feature type="transmembrane region" description="Helical" evidence="3">
    <location>
        <begin position="92"/>
        <end position="109"/>
    </location>
</feature>
<dbReference type="InterPro" id="IPR052016">
    <property type="entry name" value="Bact_Sigma-Reg"/>
</dbReference>
<feature type="domain" description="PPM-type phosphatase" evidence="4">
    <location>
        <begin position="397"/>
        <end position="608"/>
    </location>
</feature>
<reference evidence="5" key="1">
    <citation type="submission" date="2020-08" db="EMBL/GenBank/DDBJ databases">
        <title>Genome public.</title>
        <authorList>
            <person name="Liu C."/>
            <person name="Sun Q."/>
        </authorList>
    </citation>
    <scope>NUCLEOTIDE SEQUENCE</scope>
    <source>
        <strain evidence="5">BX12</strain>
    </source>
</reference>
<evidence type="ECO:0000256" key="3">
    <source>
        <dbReference type="SAM" id="Phobius"/>
    </source>
</evidence>
<dbReference type="SMART" id="SM00331">
    <property type="entry name" value="PP2C_SIG"/>
    <property type="match status" value="1"/>
</dbReference>
<protein>
    <submittedName>
        <fullName evidence="5">SpoIIE family protein phosphatase</fullName>
    </submittedName>
</protein>
<dbReference type="SUPFAM" id="SSF81606">
    <property type="entry name" value="PP2C-like"/>
    <property type="match status" value="1"/>
</dbReference>
<feature type="transmembrane region" description="Helical" evidence="3">
    <location>
        <begin position="271"/>
        <end position="288"/>
    </location>
</feature>
<gene>
    <name evidence="5" type="ORF">H9L42_15245</name>
</gene>
<accession>A0A923SRY2</accession>
<dbReference type="InterPro" id="IPR036457">
    <property type="entry name" value="PPM-type-like_dom_sf"/>
</dbReference>